<gene>
    <name evidence="3" type="ORF">OVA965_LOCUS11737</name>
    <name evidence="4" type="ORF">TMI583_LOCUS11744</name>
</gene>
<dbReference type="EMBL" id="CAJNOK010004597">
    <property type="protein sequence ID" value="CAF0943004.1"/>
    <property type="molecule type" value="Genomic_DNA"/>
</dbReference>
<dbReference type="InterPro" id="IPR008737">
    <property type="entry name" value="DUF1758"/>
</dbReference>
<dbReference type="SUPFAM" id="SSF53098">
    <property type="entry name" value="Ribonuclease H-like"/>
    <property type="match status" value="1"/>
</dbReference>
<dbReference type="Pfam" id="PF17921">
    <property type="entry name" value="Integrase_H2C2"/>
    <property type="match status" value="1"/>
</dbReference>
<dbReference type="Gene3D" id="3.30.70.270">
    <property type="match status" value="1"/>
</dbReference>
<dbReference type="InterPro" id="IPR001584">
    <property type="entry name" value="Integrase_cat-core"/>
</dbReference>
<dbReference type="CDD" id="cd01644">
    <property type="entry name" value="RT_pepA17"/>
    <property type="match status" value="1"/>
</dbReference>
<dbReference type="InterPro" id="IPR043128">
    <property type="entry name" value="Rev_trsase/Diguanyl_cyclase"/>
</dbReference>
<dbReference type="Proteomes" id="UP000677228">
    <property type="component" value="Unassembled WGS sequence"/>
</dbReference>
<dbReference type="Gene3D" id="2.40.70.10">
    <property type="entry name" value="Acid Proteases"/>
    <property type="match status" value="1"/>
</dbReference>
<dbReference type="Gene3D" id="3.10.10.10">
    <property type="entry name" value="HIV Type 1 Reverse Transcriptase, subunit A, domain 1"/>
    <property type="match status" value="1"/>
</dbReference>
<accession>A0A8S2DPL4</accession>
<name>A0A8S2DPL4_9BILA</name>
<feature type="region of interest" description="Disordered" evidence="1">
    <location>
        <begin position="311"/>
        <end position="338"/>
    </location>
</feature>
<comment type="caution">
    <text evidence="3">The sequence shown here is derived from an EMBL/GenBank/DDBJ whole genome shotgun (WGS) entry which is preliminary data.</text>
</comment>
<dbReference type="InterPro" id="IPR005312">
    <property type="entry name" value="DUF1759"/>
</dbReference>
<dbReference type="EMBL" id="CAJOBA010004604">
    <property type="protein sequence ID" value="CAF3717890.1"/>
    <property type="molecule type" value="Genomic_DNA"/>
</dbReference>
<evidence type="ECO:0000313" key="3">
    <source>
        <dbReference type="EMBL" id="CAF0943004.1"/>
    </source>
</evidence>
<dbReference type="Gene3D" id="3.30.420.10">
    <property type="entry name" value="Ribonuclease H-like superfamily/Ribonuclease H"/>
    <property type="match status" value="1"/>
</dbReference>
<dbReference type="InterPro" id="IPR008042">
    <property type="entry name" value="Retrotrans_Pao"/>
</dbReference>
<dbReference type="InterPro" id="IPR001878">
    <property type="entry name" value="Znf_CCHC"/>
</dbReference>
<dbReference type="PANTHER" id="PTHR47331:SF5">
    <property type="entry name" value="RIBONUCLEASE H"/>
    <property type="match status" value="1"/>
</dbReference>
<dbReference type="InterPro" id="IPR000477">
    <property type="entry name" value="RT_dom"/>
</dbReference>
<reference evidence="3" key="1">
    <citation type="submission" date="2021-02" db="EMBL/GenBank/DDBJ databases">
        <authorList>
            <person name="Nowell W R."/>
        </authorList>
    </citation>
    <scope>NUCLEOTIDE SEQUENCE</scope>
</reference>
<dbReference type="Proteomes" id="UP000682733">
    <property type="component" value="Unassembled WGS sequence"/>
</dbReference>
<feature type="compositionally biased region" description="Polar residues" evidence="1">
    <location>
        <begin position="145"/>
        <end position="162"/>
    </location>
</feature>
<dbReference type="Pfam" id="PF03564">
    <property type="entry name" value="DUF1759"/>
    <property type="match status" value="1"/>
</dbReference>
<evidence type="ECO:0000259" key="2">
    <source>
        <dbReference type="PROSITE" id="PS50994"/>
    </source>
</evidence>
<dbReference type="Pfam" id="PF05380">
    <property type="entry name" value="Peptidase_A17"/>
    <property type="match status" value="1"/>
</dbReference>
<feature type="compositionally biased region" description="Polar residues" evidence="1">
    <location>
        <begin position="328"/>
        <end position="338"/>
    </location>
</feature>
<dbReference type="GO" id="GO:0008270">
    <property type="term" value="F:zinc ion binding"/>
    <property type="evidence" value="ECO:0007669"/>
    <property type="project" value="InterPro"/>
</dbReference>
<sequence>MAGPIRRSLGPVKKRLKDILEDKPKLLTKFSAEAERDGHLQTLIAYRMKLEQSYTSYLGMKEKLLDIATNDDAECKRLETEADEHGEIVIAFDDIKADISTAIELISKQQKDDTDARYRKYQIDGELKLKEKSIELAVERESIHNTKTGSTTSTNDSFSSAVHDNRSLQPVEKMNYLKAQLDGEAKNAIMGLALTNETYDIAVKLLKERFGQIQTVINAHYSALMGLAPAPDQTYKLRRVVDAIECHLHALKALDEDINHRHFGSLIMSKLPKEVVFHLEENRGNENWDVEKVRERLRYFVSARETAERQLLASSTNKTKNESKNETSTKTSPHRSTTETLFTTASGKVLEQKCIYCERKHWSDECRTFATIEARKKKIKGCCFICLKRGHQVRECRRDQRCIYCKKVKDHHRSLCPSKFASNEKTESAYVATDHVEEVTTTTQATLENSLLASGEYVLLQTATTIVQNATVDKNSISARLILDCGSQRSYISEALVNKLGLKTISKETLSVFTFGATQPTKMETSMVELKIKLLDGRFFNLSANVVPKIRGNIQQSPVDIKKFGILYEQLPLADSISKKVENKLVDLLIGNDYYRDIITSEKIELAPGLYLIGSKLGWIISGRHRGPDWMKKLPSTVLFTYSQPSQMAKLPFVPVDTQLADKFDFKYLWDLETIGIKDRIDDTSDENALQVFNDTIHYKNKLYYVKWPWKDPDVILPTNYQLSLGRLKSQLRRYKDQPQFFAQYHAVINTQLEKGIIEKVDDQFNTETKKHYIPHHAVITPNKSTTKLRIVYDGSAKSKKENKSINECLHRGPVMLEDVCQLLIRFRLNEIAMVADIEKAFLQVGLQDADRDVTRFLWLKDPTILTSDNNLQIYRFTRVPFGIISSPFLLAATITYHLRKDGSDIASNILKNIYVDNIITGTDSVDQAIIFYEKTKELFKTASMNVCEWTSNSEKLIDYLPAHDRTHGTVTKVLGIPWNTELDLLSISTSANPTEFEIITKRTVIKFIASIFDPLGLFCPAVLPAKLFLQQLWVDKLDWDDALSSAQSIEWNFILTQIRPISNLSFPRFIGLTAANVAIKYELHCFCDASQKAYGTCVYLRCITDTSILTNLLFAKSCLAPRKIITMPRLELLAVHIGSRCLKFVADSLPFPVDEKYLWTDSQCVLHWLHSTKTLSVFITNRITDIRKFSNVNYRYVSTDCNPADLASRGKSATELFTLEIWWHGPHWLAGGDHAWPSMSFLSKSVDATVIDQITFEEKVLKVFFETSVLAPEVAGADLGSFTMPFEIDQTRYSSLTKLIRITAWCMRFLNRLKQNKVTSKYLASEELEQSKDVWIKFVQKKYFSSVLLAIERNQRHPLTEQLGLWLDKNGILRCGGRLVNAKLSENAMFPKLLPKKDYFTTLIIQNYHQKLLHVGVAYTLAQIRNEFWIPSGRSEVFKIVKRCLRCKKFDGGPYKMPEMPALPKARVSESAPFTFTGLDYLGPLYIKENGRTTTKKVWICLFTCLSTRAIHLELVDDMSADQFLLCLRRFIARRGKPSKIISDNAPQFKLVSSVVDKLWKKVITHENVISYVSNENIMWSFIIECAPWMGGFYERLVRLVKQSLRKTIGKVCLVFIQLQTIITEIEAVINSRPLVYVGADFASGYVLTPAHFLSLNYKVGTPATEITELQDEEYIQNITSKDRLLQNWKRGQRHIEQFWTVWRNDYLLNLRERTQRFLRQPHCRSIEIPKVGDVVHVRNDGPRGSWQLARVIKIIKSSDEQVRSAKVILPSGTVLTRALMHLYPLECDEKFDIIDEPTEINVDKNECLVQHRPIRKAAEKASAKMQQLALQELSD</sequence>
<dbReference type="Pfam" id="PF05585">
    <property type="entry name" value="DUF1758"/>
    <property type="match status" value="1"/>
</dbReference>
<proteinExistence type="predicted"/>
<dbReference type="InterPro" id="IPR021109">
    <property type="entry name" value="Peptidase_aspartic_dom_sf"/>
</dbReference>
<organism evidence="3 5">
    <name type="scientific">Didymodactylos carnosus</name>
    <dbReference type="NCBI Taxonomy" id="1234261"/>
    <lineage>
        <taxon>Eukaryota</taxon>
        <taxon>Metazoa</taxon>
        <taxon>Spiralia</taxon>
        <taxon>Gnathifera</taxon>
        <taxon>Rotifera</taxon>
        <taxon>Eurotatoria</taxon>
        <taxon>Bdelloidea</taxon>
        <taxon>Philodinida</taxon>
        <taxon>Philodinidae</taxon>
        <taxon>Didymodactylos</taxon>
    </lineage>
</organism>
<feature type="domain" description="Integrase catalytic" evidence="2">
    <location>
        <begin position="1470"/>
        <end position="1659"/>
    </location>
</feature>
<dbReference type="SUPFAM" id="SSF56672">
    <property type="entry name" value="DNA/RNA polymerases"/>
    <property type="match status" value="1"/>
</dbReference>
<dbReference type="InterPro" id="IPR040676">
    <property type="entry name" value="DUF5641"/>
</dbReference>
<dbReference type="PROSITE" id="PS50994">
    <property type="entry name" value="INTEGRASE"/>
    <property type="match status" value="1"/>
</dbReference>
<feature type="region of interest" description="Disordered" evidence="1">
    <location>
        <begin position="143"/>
        <end position="163"/>
    </location>
</feature>
<dbReference type="Pfam" id="PF18701">
    <property type="entry name" value="DUF5641"/>
    <property type="match status" value="1"/>
</dbReference>
<dbReference type="SMART" id="SM00343">
    <property type="entry name" value="ZnF_C2HC"/>
    <property type="match status" value="3"/>
</dbReference>
<evidence type="ECO:0000313" key="5">
    <source>
        <dbReference type="Proteomes" id="UP000677228"/>
    </source>
</evidence>
<dbReference type="InterPro" id="IPR012337">
    <property type="entry name" value="RNaseH-like_sf"/>
</dbReference>
<protein>
    <recommendedName>
        <fullName evidence="2">Integrase catalytic domain-containing protein</fullName>
    </recommendedName>
</protein>
<dbReference type="InterPro" id="IPR036397">
    <property type="entry name" value="RNaseH_sf"/>
</dbReference>
<dbReference type="InterPro" id="IPR041588">
    <property type="entry name" value="Integrase_H2C2"/>
</dbReference>
<dbReference type="Gene3D" id="1.10.340.70">
    <property type="match status" value="1"/>
</dbReference>
<evidence type="ECO:0000313" key="4">
    <source>
        <dbReference type="EMBL" id="CAF3717890.1"/>
    </source>
</evidence>
<dbReference type="GO" id="GO:0003676">
    <property type="term" value="F:nucleic acid binding"/>
    <property type="evidence" value="ECO:0007669"/>
    <property type="project" value="InterPro"/>
</dbReference>
<evidence type="ECO:0000256" key="1">
    <source>
        <dbReference type="SAM" id="MobiDB-lite"/>
    </source>
</evidence>
<dbReference type="PANTHER" id="PTHR47331">
    <property type="entry name" value="PHD-TYPE DOMAIN-CONTAINING PROTEIN"/>
    <property type="match status" value="1"/>
</dbReference>
<dbReference type="GO" id="GO:0015074">
    <property type="term" value="P:DNA integration"/>
    <property type="evidence" value="ECO:0007669"/>
    <property type="project" value="InterPro"/>
</dbReference>
<dbReference type="InterPro" id="IPR043502">
    <property type="entry name" value="DNA/RNA_pol_sf"/>
</dbReference>
<dbReference type="Pfam" id="PF00078">
    <property type="entry name" value="RVT_1"/>
    <property type="match status" value="1"/>
</dbReference>